<evidence type="ECO:0008006" key="4">
    <source>
        <dbReference type="Google" id="ProtNLM"/>
    </source>
</evidence>
<protein>
    <recommendedName>
        <fullName evidence="4">Reverse transcriptase zinc-binding domain-containing protein</fullName>
    </recommendedName>
</protein>
<evidence type="ECO:0000313" key="2">
    <source>
        <dbReference type="EMBL" id="CAB0041312.1"/>
    </source>
</evidence>
<proteinExistence type="predicted"/>
<feature type="compositionally biased region" description="Acidic residues" evidence="1">
    <location>
        <begin position="629"/>
        <end position="644"/>
    </location>
</feature>
<evidence type="ECO:0000256" key="1">
    <source>
        <dbReference type="SAM" id="MobiDB-lite"/>
    </source>
</evidence>
<name>A0A6H5IWS2_9HYME</name>
<feature type="region of interest" description="Disordered" evidence="1">
    <location>
        <begin position="615"/>
        <end position="651"/>
    </location>
</feature>
<dbReference type="GO" id="GO:0071897">
    <property type="term" value="P:DNA biosynthetic process"/>
    <property type="evidence" value="ECO:0007669"/>
    <property type="project" value="UniProtKB-ARBA"/>
</dbReference>
<dbReference type="SUPFAM" id="SSF56672">
    <property type="entry name" value="DNA/RNA polymerases"/>
    <property type="match status" value="1"/>
</dbReference>
<feature type="compositionally biased region" description="Polar residues" evidence="1">
    <location>
        <begin position="615"/>
        <end position="626"/>
    </location>
</feature>
<evidence type="ECO:0000313" key="3">
    <source>
        <dbReference type="Proteomes" id="UP000479190"/>
    </source>
</evidence>
<dbReference type="AlphaFoldDB" id="A0A6H5IWS2"/>
<dbReference type="Proteomes" id="UP000479190">
    <property type="component" value="Unassembled WGS sequence"/>
</dbReference>
<sequence length="895" mass="101883">MKQAESAHRRACLRVIGGRPHVAYEATYVLAGIPPLALLADERARLYGRRREDAKDEERLATLSKWQEAWDRSKKARWTHRLIPNIRVWIERRHGELNYHLTQLLTGHGFFKHHSRRYDHNQSAQCPVCPSSIENAEHVFYHCPRFSEERERLHSLLHEVMTPENTTRLMLAKVCFFRGAPMSRCKRAETEQSGRFGHCHEPAAASADVIEVPCLYTVYIPTIIALVSARPYVRSVFTVLFEPLQASCKLSNRFVLINPARCWGNNALARNTHLCGKITRTSADSTSNRRYTRADIEPRVCKNSQRHGRSFAPYNSTTARIRTCSDKSHTVWLIKGKFVHEFFTFICPLQASRKLSNPAVLVTPARSSSVPKRRLATRPMIGAKDLLWRSLECWLSVRRRFSTVFVASMSCASDIFSLVVYGQSHALRSDCKNSTRRMVFSPLRSLSSRSCLSASSYSCARVKSSEVSQEVGFLLKASTLLFTLPRRLNFDSSPIPRSFLPTSLQSGPLCKSPEDWPQIKGLQLADLHFAQPGRIDVLLSTQIHVRIMREGLKTEQVEAIKRENQVDEDVINKSVTDALCEEEVTVKNSNIVDKLLNPFKDYFFGHEQLKTEQNASLPNSNLAQKQEVQDPDNGEDSENDEDNENSDHEQENEVINAEMAAAVESALFKRLLKGETLSATHIIEHAIYTKDDAPINARPYRFPAALREELHRQVNEMLETGIIEASESSYRSNIFLVPKPPDKEGNKSTQKIFTNTAIVIKLNDSCVIENEWARREPLYDGFIIPDVDIFSSIRQIKSRHCIALVGAVWNSVTQLLLHLGHRRRERERGEEIQRLEREREAARIRSQQAISPAEPPASTDSEEPPLRKKRQAPETPTAPSRPTLPIYPPIRTSMF</sequence>
<dbReference type="InterPro" id="IPR043502">
    <property type="entry name" value="DNA/RNA_pol_sf"/>
</dbReference>
<dbReference type="EMBL" id="CADCXV010001107">
    <property type="protein sequence ID" value="CAB0041312.1"/>
    <property type="molecule type" value="Genomic_DNA"/>
</dbReference>
<gene>
    <name evidence="2" type="ORF">TBRA_LOCUS12985</name>
</gene>
<organism evidence="2 3">
    <name type="scientific">Trichogramma brassicae</name>
    <dbReference type="NCBI Taxonomy" id="86971"/>
    <lineage>
        <taxon>Eukaryota</taxon>
        <taxon>Metazoa</taxon>
        <taxon>Ecdysozoa</taxon>
        <taxon>Arthropoda</taxon>
        <taxon>Hexapoda</taxon>
        <taxon>Insecta</taxon>
        <taxon>Pterygota</taxon>
        <taxon>Neoptera</taxon>
        <taxon>Endopterygota</taxon>
        <taxon>Hymenoptera</taxon>
        <taxon>Apocrita</taxon>
        <taxon>Proctotrupomorpha</taxon>
        <taxon>Chalcidoidea</taxon>
        <taxon>Trichogrammatidae</taxon>
        <taxon>Trichogramma</taxon>
    </lineage>
</organism>
<dbReference type="Gene3D" id="3.10.10.10">
    <property type="entry name" value="HIV Type 1 Reverse Transcriptase, subunit A, domain 1"/>
    <property type="match status" value="1"/>
</dbReference>
<accession>A0A6H5IWS2</accession>
<keyword evidence="3" id="KW-1185">Reference proteome</keyword>
<feature type="region of interest" description="Disordered" evidence="1">
    <location>
        <begin position="843"/>
        <end position="895"/>
    </location>
</feature>
<reference evidence="2 3" key="1">
    <citation type="submission" date="2020-02" db="EMBL/GenBank/DDBJ databases">
        <authorList>
            <person name="Ferguson B K."/>
        </authorList>
    </citation>
    <scope>NUCLEOTIDE SEQUENCE [LARGE SCALE GENOMIC DNA]</scope>
</reference>